<organism evidence="1 2">
    <name type="scientific">Pseudomonas fluorescens</name>
    <dbReference type="NCBI Taxonomy" id="294"/>
    <lineage>
        <taxon>Bacteria</taxon>
        <taxon>Pseudomonadati</taxon>
        <taxon>Pseudomonadota</taxon>
        <taxon>Gammaproteobacteria</taxon>
        <taxon>Pseudomonadales</taxon>
        <taxon>Pseudomonadaceae</taxon>
        <taxon>Pseudomonas</taxon>
    </lineage>
</organism>
<evidence type="ECO:0000313" key="2">
    <source>
        <dbReference type="Proteomes" id="UP000327167"/>
    </source>
</evidence>
<dbReference type="AlphaFoldDB" id="A0A5E6Y2C5"/>
<evidence type="ECO:0000313" key="1">
    <source>
        <dbReference type="EMBL" id="VVN47620.1"/>
    </source>
</evidence>
<proteinExistence type="predicted"/>
<dbReference type="Proteomes" id="UP000327167">
    <property type="component" value="Unassembled WGS sequence"/>
</dbReference>
<accession>A0A5E6Y2C5</accession>
<gene>
    <name evidence="1" type="ORF">PS655_05991</name>
</gene>
<name>A0A5E6Y2C5_PSEFL</name>
<sequence length="109" mass="12097">MSAVIKSRDDLSFTTWDVEGRLINWPRNNPGVAEDWDKGIAFFDTEVSCLASHDETEAFNAIMWAIIGMGGRYTNLELGFVDRVARAAALGLRAMRGGATPFEPVDDWD</sequence>
<dbReference type="EMBL" id="CABVHJ010000040">
    <property type="protein sequence ID" value="VVN47620.1"/>
    <property type="molecule type" value="Genomic_DNA"/>
</dbReference>
<dbReference type="RefSeq" id="WP_150652973.1">
    <property type="nucleotide sequence ID" value="NZ_CABVHJ010000040.1"/>
</dbReference>
<protein>
    <submittedName>
        <fullName evidence="1">Uncharacterized protein</fullName>
    </submittedName>
</protein>
<reference evidence="1 2" key="1">
    <citation type="submission" date="2019-09" db="EMBL/GenBank/DDBJ databases">
        <authorList>
            <person name="Chandra G."/>
            <person name="Truman W A."/>
        </authorList>
    </citation>
    <scope>NUCLEOTIDE SEQUENCE [LARGE SCALE GENOMIC DNA]</scope>
    <source>
        <strain evidence="1">PS655</strain>
    </source>
</reference>